<accession>A0A077K8S5</accession>
<protein>
    <submittedName>
        <fullName evidence="2">Uncharacterized protein</fullName>
    </submittedName>
</protein>
<proteinExistence type="predicted"/>
<sequence length="123" mass="13906">MKSRFEFHGEVRKVINGTTIFLAPRTFRDTADVPPTGSQGRRRRRQRSAFPQRWKMIVLASVTSAAAAALVTSWVLADAPLSDCEWDGHTYSIGAIMHAYESDTFECVLDPHEHRDPYWVPGT</sequence>
<keyword evidence="1" id="KW-1133">Transmembrane helix</keyword>
<reference evidence="2 3" key="1">
    <citation type="submission" date="2014-08" db="EMBL/GenBank/DDBJ databases">
        <title>Characterization of a P2 like phage, RSY1, as a lysogenic conversion factor in Ralstonia solanacearum.</title>
        <authorList>
            <person name="Askora A."/>
            <person name="Kawasaki T."/>
            <person name="Fujie M."/>
            <person name="Yamada T."/>
        </authorList>
    </citation>
    <scope>NUCLEOTIDE SEQUENCE [LARGE SCALE GENOMIC DNA]</scope>
</reference>
<evidence type="ECO:0000313" key="3">
    <source>
        <dbReference type="Proteomes" id="UP000028670"/>
    </source>
</evidence>
<keyword evidence="3" id="KW-1185">Reference proteome</keyword>
<feature type="transmembrane region" description="Helical" evidence="1">
    <location>
        <begin position="54"/>
        <end position="77"/>
    </location>
</feature>
<evidence type="ECO:0000256" key="1">
    <source>
        <dbReference type="SAM" id="Phobius"/>
    </source>
</evidence>
<organism evidence="2 3">
    <name type="scientific">Ralstonia phage RSY1</name>
    <dbReference type="NCBI Taxonomy" id="1530085"/>
    <lineage>
        <taxon>Viruses</taxon>
        <taxon>Duplodnaviria</taxon>
        <taxon>Heunggongvirae</taxon>
        <taxon>Uroviricota</taxon>
        <taxon>Caudoviricetes</taxon>
        <taxon>Peduoviridae</taxon>
        <taxon>Arsyunavirus</taxon>
        <taxon>Arsyunavirus RSY1</taxon>
    </lineage>
</organism>
<name>A0A077K8S5_9CAUD</name>
<keyword evidence="1" id="KW-0812">Transmembrane</keyword>
<evidence type="ECO:0000313" key="2">
    <source>
        <dbReference type="EMBL" id="BAP28138.1"/>
    </source>
</evidence>
<dbReference type="GeneID" id="20490216"/>
<dbReference type="EMBL" id="AB981169">
    <property type="protein sequence ID" value="BAP28138.1"/>
    <property type="molecule type" value="Genomic_DNA"/>
</dbReference>
<dbReference type="RefSeq" id="YP_009067114.1">
    <property type="nucleotide sequence ID" value="NC_025115.1"/>
</dbReference>
<dbReference type="KEGG" id="vg:20490216"/>
<dbReference type="Proteomes" id="UP000028670">
    <property type="component" value="Segment"/>
</dbReference>
<keyword evidence="1" id="KW-0472">Membrane</keyword>